<reference evidence="2" key="3">
    <citation type="submission" date="2020-12" db="UniProtKB">
        <authorList>
            <consortium name="EnsemblPlants"/>
        </authorList>
    </citation>
    <scope>IDENTIFICATION</scope>
</reference>
<organism evidence="2 3">
    <name type="scientific">Physcomitrium patens</name>
    <name type="common">Spreading-leaved earth moss</name>
    <name type="synonym">Physcomitrella patens</name>
    <dbReference type="NCBI Taxonomy" id="3218"/>
    <lineage>
        <taxon>Eukaryota</taxon>
        <taxon>Viridiplantae</taxon>
        <taxon>Streptophyta</taxon>
        <taxon>Embryophyta</taxon>
        <taxon>Bryophyta</taxon>
        <taxon>Bryophytina</taxon>
        <taxon>Bryopsida</taxon>
        <taxon>Funariidae</taxon>
        <taxon>Funariales</taxon>
        <taxon>Funariaceae</taxon>
        <taxon>Physcomitrium</taxon>
    </lineage>
</organism>
<dbReference type="Pfam" id="PF07859">
    <property type="entry name" value="Abhydrolase_3"/>
    <property type="match status" value="1"/>
</dbReference>
<dbReference type="EMBL" id="ABEU02000012">
    <property type="status" value="NOT_ANNOTATED_CDS"/>
    <property type="molecule type" value="Genomic_DNA"/>
</dbReference>
<dbReference type="SUPFAM" id="SSF53474">
    <property type="entry name" value="alpha/beta-Hydrolases"/>
    <property type="match status" value="1"/>
</dbReference>
<accession>A0A7I4F162</accession>
<keyword evidence="3" id="KW-1185">Reference proteome</keyword>
<protein>
    <recommendedName>
        <fullName evidence="1">Alpha/beta hydrolase fold-3 domain-containing protein</fullName>
    </recommendedName>
</protein>
<evidence type="ECO:0000259" key="1">
    <source>
        <dbReference type="Pfam" id="PF07859"/>
    </source>
</evidence>
<reference evidence="2 3" key="1">
    <citation type="journal article" date="2008" name="Science">
        <title>The Physcomitrella genome reveals evolutionary insights into the conquest of land by plants.</title>
        <authorList>
            <person name="Rensing S."/>
            <person name="Lang D."/>
            <person name="Zimmer A."/>
            <person name="Terry A."/>
            <person name="Salamov A."/>
            <person name="Shapiro H."/>
            <person name="Nishiyama T."/>
            <person name="Perroud P.-F."/>
            <person name="Lindquist E."/>
            <person name="Kamisugi Y."/>
            <person name="Tanahashi T."/>
            <person name="Sakakibara K."/>
            <person name="Fujita T."/>
            <person name="Oishi K."/>
            <person name="Shin-I T."/>
            <person name="Kuroki Y."/>
            <person name="Toyoda A."/>
            <person name="Suzuki Y."/>
            <person name="Hashimoto A."/>
            <person name="Yamaguchi K."/>
            <person name="Sugano A."/>
            <person name="Kohara Y."/>
            <person name="Fujiyama A."/>
            <person name="Anterola A."/>
            <person name="Aoki S."/>
            <person name="Ashton N."/>
            <person name="Barbazuk W.B."/>
            <person name="Barker E."/>
            <person name="Bennetzen J."/>
            <person name="Bezanilla M."/>
            <person name="Blankenship R."/>
            <person name="Cho S.H."/>
            <person name="Dutcher S."/>
            <person name="Estelle M."/>
            <person name="Fawcett J.A."/>
            <person name="Gundlach H."/>
            <person name="Hanada K."/>
            <person name="Heyl A."/>
            <person name="Hicks K.A."/>
            <person name="Hugh J."/>
            <person name="Lohr M."/>
            <person name="Mayer K."/>
            <person name="Melkozernov A."/>
            <person name="Murata T."/>
            <person name="Nelson D."/>
            <person name="Pils B."/>
            <person name="Prigge M."/>
            <person name="Reiss B."/>
            <person name="Renner T."/>
            <person name="Rombauts S."/>
            <person name="Rushton P."/>
            <person name="Sanderfoot A."/>
            <person name="Schween G."/>
            <person name="Shiu S.-H."/>
            <person name="Stueber K."/>
            <person name="Theodoulou F.L."/>
            <person name="Tu H."/>
            <person name="Van de Peer Y."/>
            <person name="Verrier P.J."/>
            <person name="Waters E."/>
            <person name="Wood A."/>
            <person name="Yang L."/>
            <person name="Cove D."/>
            <person name="Cuming A."/>
            <person name="Hasebe M."/>
            <person name="Lucas S."/>
            <person name="Mishler D.B."/>
            <person name="Reski R."/>
            <person name="Grigoriev I."/>
            <person name="Quatrano R.S."/>
            <person name="Boore J.L."/>
        </authorList>
    </citation>
    <scope>NUCLEOTIDE SEQUENCE [LARGE SCALE GENOMIC DNA]</scope>
    <source>
        <strain evidence="2 3">cv. Gransden 2004</strain>
    </source>
</reference>
<dbReference type="Proteomes" id="UP000006727">
    <property type="component" value="Chromosome 12"/>
</dbReference>
<evidence type="ECO:0000313" key="3">
    <source>
        <dbReference type="Proteomes" id="UP000006727"/>
    </source>
</evidence>
<dbReference type="GO" id="GO:0016787">
    <property type="term" value="F:hydrolase activity"/>
    <property type="evidence" value="ECO:0007669"/>
    <property type="project" value="InterPro"/>
</dbReference>
<dbReference type="FunCoup" id="A0A7I4F162">
    <property type="interactions" value="744"/>
</dbReference>
<dbReference type="Gramene" id="Pp3c12_10130V3.2">
    <property type="protein sequence ID" value="Pp3c12_10130V3.2"/>
    <property type="gene ID" value="Pp3c12_10130"/>
</dbReference>
<feature type="domain" description="Alpha/beta hydrolase fold-3" evidence="1">
    <location>
        <begin position="94"/>
        <end position="318"/>
    </location>
</feature>
<dbReference type="Gene3D" id="3.40.50.1820">
    <property type="entry name" value="alpha/beta hydrolase"/>
    <property type="match status" value="1"/>
</dbReference>
<name>A0A7I4F162_PHYPA</name>
<dbReference type="RefSeq" id="XP_073393668.1">
    <property type="nucleotide sequence ID" value="XM_073537567.1"/>
</dbReference>
<dbReference type="InterPro" id="IPR013094">
    <property type="entry name" value="AB_hydrolase_3"/>
</dbReference>
<proteinExistence type="predicted"/>
<dbReference type="AlphaFoldDB" id="A0A7I4F162"/>
<evidence type="ECO:0000313" key="2">
    <source>
        <dbReference type="EnsemblPlants" id="Pp3c12_10130V3.2"/>
    </source>
</evidence>
<sequence>MELWSLRLLSRMLHAFDNLCIRKDGTVNRKWDKFLGTQVPANPQAKCGVSTVDVIVDFEKDVWVRLFIPKKKSRKLYSLYKKSKPQAQKLFPIIFFYHGGGFVFLSPDSVCYDTFCRRLARKCHALVISVHYRCRRAPEHKFPAAYDDCFAALEWLQSGQATQCLPRSIDPRCIDLSRVFLCGDSAGGNIAHHVAVRASETEISPLCIKGVMLLSPFFGGQERTPAEIRVRNVPMVSVKRLDWYWKSFLPHGANRDHPACNIFGRNSPDLSDVSLPSVLIIIGGLDILQDWETRYADCLNRAGKDVKVFFYKNGIHSFGLFDQTHITKQMFFNIMGFIDNH</sequence>
<dbReference type="InParanoid" id="A0A7I4F162"/>
<dbReference type="GeneID" id="112289466"/>
<dbReference type="EnsemblPlants" id="Pp3c12_10130V3.2">
    <property type="protein sequence ID" value="Pp3c12_10130V3.2"/>
    <property type="gene ID" value="Pp3c12_10130"/>
</dbReference>
<dbReference type="InterPro" id="IPR050466">
    <property type="entry name" value="Carboxylest/Gibb_receptor"/>
</dbReference>
<reference evidence="2 3" key="2">
    <citation type="journal article" date="2018" name="Plant J.">
        <title>The Physcomitrella patens chromosome-scale assembly reveals moss genome structure and evolution.</title>
        <authorList>
            <person name="Lang D."/>
            <person name="Ullrich K.K."/>
            <person name="Murat F."/>
            <person name="Fuchs J."/>
            <person name="Jenkins J."/>
            <person name="Haas F.B."/>
            <person name="Piednoel M."/>
            <person name="Gundlach H."/>
            <person name="Van Bel M."/>
            <person name="Meyberg R."/>
            <person name="Vives C."/>
            <person name="Morata J."/>
            <person name="Symeonidi A."/>
            <person name="Hiss M."/>
            <person name="Muchero W."/>
            <person name="Kamisugi Y."/>
            <person name="Saleh O."/>
            <person name="Blanc G."/>
            <person name="Decker E.L."/>
            <person name="van Gessel N."/>
            <person name="Grimwood J."/>
            <person name="Hayes R.D."/>
            <person name="Graham S.W."/>
            <person name="Gunter L.E."/>
            <person name="McDaniel S.F."/>
            <person name="Hoernstein S.N.W."/>
            <person name="Larsson A."/>
            <person name="Li F.W."/>
            <person name="Perroud P.F."/>
            <person name="Phillips J."/>
            <person name="Ranjan P."/>
            <person name="Rokshar D.S."/>
            <person name="Rothfels C.J."/>
            <person name="Schneider L."/>
            <person name="Shu S."/>
            <person name="Stevenson D.W."/>
            <person name="Thummler F."/>
            <person name="Tillich M."/>
            <person name="Villarreal Aguilar J.C."/>
            <person name="Widiez T."/>
            <person name="Wong G.K."/>
            <person name="Wymore A."/>
            <person name="Zhang Y."/>
            <person name="Zimmer A.D."/>
            <person name="Quatrano R.S."/>
            <person name="Mayer K.F.X."/>
            <person name="Goodstein D."/>
            <person name="Casacuberta J.M."/>
            <person name="Vandepoele K."/>
            <person name="Reski R."/>
            <person name="Cuming A.C."/>
            <person name="Tuskan G.A."/>
            <person name="Maumus F."/>
            <person name="Salse J."/>
            <person name="Schmutz J."/>
            <person name="Rensing S.A."/>
        </authorList>
    </citation>
    <scope>NUCLEOTIDE SEQUENCE [LARGE SCALE GENOMIC DNA]</scope>
    <source>
        <strain evidence="2 3">cv. Gransden 2004</strain>
    </source>
</reference>
<dbReference type="PANTHER" id="PTHR23024">
    <property type="entry name" value="ARYLACETAMIDE DEACETYLASE"/>
    <property type="match status" value="1"/>
</dbReference>
<dbReference type="PANTHER" id="PTHR23024:SF24">
    <property type="entry name" value="ALPHA_BETA HYDROLASE FOLD-3 DOMAIN-CONTAINING PROTEIN"/>
    <property type="match status" value="1"/>
</dbReference>
<dbReference type="InterPro" id="IPR029058">
    <property type="entry name" value="AB_hydrolase_fold"/>
</dbReference>